<proteinExistence type="predicted"/>
<dbReference type="Proteomes" id="UP000028623">
    <property type="component" value="Unassembled WGS sequence"/>
</dbReference>
<organism evidence="1 2">
    <name type="scientific">Epilithonimonas lactis</name>
    <dbReference type="NCBI Taxonomy" id="421072"/>
    <lineage>
        <taxon>Bacteria</taxon>
        <taxon>Pseudomonadati</taxon>
        <taxon>Bacteroidota</taxon>
        <taxon>Flavobacteriia</taxon>
        <taxon>Flavobacteriales</taxon>
        <taxon>Weeksellaceae</taxon>
        <taxon>Chryseobacterium group</taxon>
        <taxon>Epilithonimonas</taxon>
    </lineage>
</organism>
<gene>
    <name evidence="1" type="ORF">IO89_14690</name>
</gene>
<comment type="caution">
    <text evidence="1">The sequence shown here is derived from an EMBL/GenBank/DDBJ whole genome shotgun (WGS) entry which is preliminary data.</text>
</comment>
<dbReference type="STRING" id="421072.SAMN04488097_0844"/>
<reference evidence="1 2" key="1">
    <citation type="submission" date="2014-07" db="EMBL/GenBank/DDBJ databases">
        <title>Epilithonimonas lactis LMG 22401 Genome.</title>
        <authorList>
            <person name="Pipes S.E."/>
            <person name="Stropko S.J."/>
        </authorList>
    </citation>
    <scope>NUCLEOTIDE SEQUENCE [LARGE SCALE GENOMIC DNA]</scope>
    <source>
        <strain evidence="1 2">LMG 24401</strain>
    </source>
</reference>
<name>A0A085BG28_9FLAO</name>
<dbReference type="AlphaFoldDB" id="A0A085BG28"/>
<accession>A0A085BG28</accession>
<keyword evidence="2" id="KW-1185">Reference proteome</keyword>
<evidence type="ECO:0000313" key="2">
    <source>
        <dbReference type="Proteomes" id="UP000028623"/>
    </source>
</evidence>
<evidence type="ECO:0000313" key="1">
    <source>
        <dbReference type="EMBL" id="KFC21423.1"/>
    </source>
</evidence>
<sequence length="187" mass="21734">MKIYIEFFTKCRHVFLLGFITFQVCFSQLSSDADIQFDSESFAAIYLKNGYFDIDNRKYSKFQNPVQISGNANWKSNVEEKENLLLSKTEIFSYKDDYGTSETKLVHKVLFNKFGIAQFTKDKEMADNFYASPETIFFSTNSIFYISKTMIFASDDFQSNLFSSNVHILKISNFIAYISVRPPPIFI</sequence>
<dbReference type="EMBL" id="JPLY01000004">
    <property type="protein sequence ID" value="KFC21423.1"/>
    <property type="molecule type" value="Genomic_DNA"/>
</dbReference>
<protein>
    <submittedName>
        <fullName evidence="1">Uncharacterized protein</fullName>
    </submittedName>
</protein>